<evidence type="ECO:0000256" key="1">
    <source>
        <dbReference type="SAM" id="SignalP"/>
    </source>
</evidence>
<protein>
    <recommendedName>
        <fullName evidence="4">Extracellular membrane protein CFEM domain-containing protein</fullName>
    </recommendedName>
</protein>
<accession>A0A067SMF2</accession>
<dbReference type="OrthoDB" id="2734890at2759"/>
<keyword evidence="1" id="KW-0732">Signal</keyword>
<evidence type="ECO:0008006" key="4">
    <source>
        <dbReference type="Google" id="ProtNLM"/>
    </source>
</evidence>
<name>A0A067SMF2_GALM3</name>
<dbReference type="Proteomes" id="UP000027222">
    <property type="component" value="Unassembled WGS sequence"/>
</dbReference>
<organism evidence="2 3">
    <name type="scientific">Galerina marginata (strain CBS 339.88)</name>
    <dbReference type="NCBI Taxonomy" id="685588"/>
    <lineage>
        <taxon>Eukaryota</taxon>
        <taxon>Fungi</taxon>
        <taxon>Dikarya</taxon>
        <taxon>Basidiomycota</taxon>
        <taxon>Agaricomycotina</taxon>
        <taxon>Agaricomycetes</taxon>
        <taxon>Agaricomycetidae</taxon>
        <taxon>Agaricales</taxon>
        <taxon>Agaricineae</taxon>
        <taxon>Strophariaceae</taxon>
        <taxon>Galerina</taxon>
    </lineage>
</organism>
<dbReference type="EMBL" id="KL142393">
    <property type="protein sequence ID" value="KDR71222.1"/>
    <property type="molecule type" value="Genomic_DNA"/>
</dbReference>
<evidence type="ECO:0000313" key="2">
    <source>
        <dbReference type="EMBL" id="KDR71222.1"/>
    </source>
</evidence>
<keyword evidence="3" id="KW-1185">Reference proteome</keyword>
<evidence type="ECO:0000313" key="3">
    <source>
        <dbReference type="Proteomes" id="UP000027222"/>
    </source>
</evidence>
<feature type="signal peptide" evidence="1">
    <location>
        <begin position="1"/>
        <end position="22"/>
    </location>
</feature>
<proteinExistence type="predicted"/>
<reference evidence="3" key="1">
    <citation type="journal article" date="2014" name="Proc. Natl. Acad. Sci. U.S.A.">
        <title>Extensive sampling of basidiomycete genomes demonstrates inadequacy of the white-rot/brown-rot paradigm for wood decay fungi.</title>
        <authorList>
            <person name="Riley R."/>
            <person name="Salamov A.A."/>
            <person name="Brown D.W."/>
            <person name="Nagy L.G."/>
            <person name="Floudas D."/>
            <person name="Held B.W."/>
            <person name="Levasseur A."/>
            <person name="Lombard V."/>
            <person name="Morin E."/>
            <person name="Otillar R."/>
            <person name="Lindquist E.A."/>
            <person name="Sun H."/>
            <person name="LaButti K.M."/>
            <person name="Schmutz J."/>
            <person name="Jabbour D."/>
            <person name="Luo H."/>
            <person name="Baker S.E."/>
            <person name="Pisabarro A.G."/>
            <person name="Walton J.D."/>
            <person name="Blanchette R.A."/>
            <person name="Henrissat B."/>
            <person name="Martin F."/>
            <person name="Cullen D."/>
            <person name="Hibbett D.S."/>
            <person name="Grigoriev I.V."/>
        </authorList>
    </citation>
    <scope>NUCLEOTIDE SEQUENCE [LARGE SCALE GENOMIC DNA]</scope>
    <source>
        <strain evidence="3">CBS 339.88</strain>
    </source>
</reference>
<dbReference type="HOGENOM" id="CLU_1189987_0_0_1"/>
<gene>
    <name evidence="2" type="ORF">GALMADRAFT_795857</name>
</gene>
<feature type="chain" id="PRO_5001648490" description="Extracellular membrane protein CFEM domain-containing protein" evidence="1">
    <location>
        <begin position="23"/>
        <end position="233"/>
    </location>
</feature>
<dbReference type="AlphaFoldDB" id="A0A067SMF2"/>
<sequence length="233" mass="25308">MRGVLNVLCLVASGAFHTLVQASPAANIQRRGCRTASDPSCDFLLQRCAANPGFWGSNDCVAAATCSSVATVFEAVSCASPADPKKQPNLDYTLYGGIVGSCAWATGGCPITPQNYVDFYYRTLSSAGSPVFPDVNNVNGWWNAISKWSNTGSSVPYTNFNDWLHFSSSPVVVLRRLLLHPHRLLLPRRPLHHHRLTVTMMNQTLSTSVQLTFPTRPTQRSSISHAGSPTITN</sequence>